<keyword evidence="3" id="KW-0808">Transferase</keyword>
<dbReference type="PANTHER" id="PTHR11129">
    <property type="entry name" value="PROTEIN FARNESYLTRANSFERASE ALPHA SUBUNIT/RAB GERANYLGERANYL TRANSFERASE ALPHA SUBUNIT"/>
    <property type="match status" value="1"/>
</dbReference>
<dbReference type="Gene3D" id="1.25.40.120">
    <property type="entry name" value="Protein prenylyltransferase"/>
    <property type="match status" value="1"/>
</dbReference>
<organism evidence="5 6">
    <name type="scientific">Penicillium olsonii</name>
    <dbReference type="NCBI Taxonomy" id="99116"/>
    <lineage>
        <taxon>Eukaryota</taxon>
        <taxon>Fungi</taxon>
        <taxon>Dikarya</taxon>
        <taxon>Ascomycota</taxon>
        <taxon>Pezizomycotina</taxon>
        <taxon>Eurotiomycetes</taxon>
        <taxon>Eurotiomycetidae</taxon>
        <taxon>Eurotiales</taxon>
        <taxon>Aspergillaceae</taxon>
        <taxon>Penicillium</taxon>
    </lineage>
</organism>
<name>A0A9W4HI46_PENOL</name>
<evidence type="ECO:0000313" key="6">
    <source>
        <dbReference type="Proteomes" id="UP001153618"/>
    </source>
</evidence>
<evidence type="ECO:0000256" key="1">
    <source>
        <dbReference type="ARBA" id="ARBA00006734"/>
    </source>
</evidence>
<dbReference type="GO" id="GO:0008318">
    <property type="term" value="F:protein prenyltransferase activity"/>
    <property type="evidence" value="ECO:0007669"/>
    <property type="project" value="InterPro"/>
</dbReference>
<comment type="caution">
    <text evidence="5">The sequence shown here is derived from an EMBL/GenBank/DDBJ whole genome shotgun (WGS) entry which is preliminary data.</text>
</comment>
<comment type="similarity">
    <text evidence="1">Belongs to the protein prenyltransferase subunit alpha family.</text>
</comment>
<sequence>MSNPDAYQELAQVFKSRGNQVLEIEIIPSSLGSFLQDGNAVGTSKKTLVAAYTVARQLFSNLQPGDFSQHAITEIMLLFDCEHLTACNWRKRRLNAAMAAPGFSQDLLQAELTLMTSYQCSPLHRHTKSPTLWHHRLWVLGHLLQMRSHSPQDLLDLLKSELEGVLRAGELHPRNYYAFSYMRQLSVLLIDSGAHWDSLTIDRIVDWCLANPRDISGWSFAVYVLGSSTQQSQVQALEKVARFALGVGWEGESLWTFIAQSAQRFGLEASLERMLIPEKTDTIHEAIPDGSRWSTWLELARAYWAHNGR</sequence>
<keyword evidence="6" id="KW-1185">Reference proteome</keyword>
<proteinExistence type="inferred from homology"/>
<accession>A0A9W4HI46</accession>
<keyword evidence="2" id="KW-0637">Prenyltransferase</keyword>
<dbReference type="InterPro" id="IPR002088">
    <property type="entry name" value="Prenyl_trans_a"/>
</dbReference>
<evidence type="ECO:0000256" key="2">
    <source>
        <dbReference type="ARBA" id="ARBA00022602"/>
    </source>
</evidence>
<evidence type="ECO:0000256" key="4">
    <source>
        <dbReference type="ARBA" id="ARBA00022737"/>
    </source>
</evidence>
<dbReference type="AlphaFoldDB" id="A0A9W4HI46"/>
<dbReference type="OrthoDB" id="5358702at2759"/>
<dbReference type="SUPFAM" id="SSF48439">
    <property type="entry name" value="Protein prenylyltransferase"/>
    <property type="match status" value="1"/>
</dbReference>
<dbReference type="EMBL" id="CAJVOS010000016">
    <property type="protein sequence ID" value="CAG8043004.1"/>
    <property type="molecule type" value="Genomic_DNA"/>
</dbReference>
<keyword evidence="4" id="KW-0677">Repeat</keyword>
<dbReference type="Proteomes" id="UP001153618">
    <property type="component" value="Unassembled WGS sequence"/>
</dbReference>
<evidence type="ECO:0000256" key="3">
    <source>
        <dbReference type="ARBA" id="ARBA00022679"/>
    </source>
</evidence>
<protein>
    <submittedName>
        <fullName evidence="5">Uncharacterized protein</fullName>
    </submittedName>
</protein>
<dbReference type="GO" id="GO:0005737">
    <property type="term" value="C:cytoplasm"/>
    <property type="evidence" value="ECO:0007669"/>
    <property type="project" value="TreeGrafter"/>
</dbReference>
<gene>
    <name evidence="5" type="ORF">POLS_LOCUS3036</name>
</gene>
<dbReference type="Pfam" id="PF01239">
    <property type="entry name" value="PPTA"/>
    <property type="match status" value="1"/>
</dbReference>
<reference evidence="5" key="1">
    <citation type="submission" date="2021-07" db="EMBL/GenBank/DDBJ databases">
        <authorList>
            <person name="Branca A.L. A."/>
        </authorList>
    </citation>
    <scope>NUCLEOTIDE SEQUENCE</scope>
</reference>
<evidence type="ECO:0000313" key="5">
    <source>
        <dbReference type="EMBL" id="CAG8043004.1"/>
    </source>
</evidence>
<dbReference type="PANTHER" id="PTHR11129:SF3">
    <property type="entry name" value="PROTEIN PRENYLTRANSFERASE ALPHA SUBUNIT REPEAT-CONTAINING PROTEIN 1"/>
    <property type="match status" value="1"/>
</dbReference>